<evidence type="ECO:0000256" key="3">
    <source>
        <dbReference type="ARBA" id="ARBA00038149"/>
    </source>
</evidence>
<feature type="region of interest" description="Disordered" evidence="4">
    <location>
        <begin position="274"/>
        <end position="355"/>
    </location>
</feature>
<dbReference type="InterPro" id="IPR011011">
    <property type="entry name" value="Znf_FYVE_PHD"/>
</dbReference>
<dbReference type="InterPro" id="IPR037353">
    <property type="entry name" value="ASH2"/>
</dbReference>
<feature type="domain" description="B30.2/SPRY" evidence="5">
    <location>
        <begin position="350"/>
        <end position="564"/>
    </location>
</feature>
<feature type="compositionally biased region" description="Gly residues" evidence="4">
    <location>
        <begin position="765"/>
        <end position="774"/>
    </location>
</feature>
<organism evidence="6 7">
    <name type="scientific">Geranomyces variabilis</name>
    <dbReference type="NCBI Taxonomy" id="109894"/>
    <lineage>
        <taxon>Eukaryota</taxon>
        <taxon>Fungi</taxon>
        <taxon>Fungi incertae sedis</taxon>
        <taxon>Chytridiomycota</taxon>
        <taxon>Chytridiomycota incertae sedis</taxon>
        <taxon>Chytridiomycetes</taxon>
        <taxon>Spizellomycetales</taxon>
        <taxon>Powellomycetaceae</taxon>
        <taxon>Geranomyces</taxon>
    </lineage>
</organism>
<comment type="caution">
    <text evidence="6">The sequence shown here is derived from an EMBL/GenBank/DDBJ whole genome shotgun (WGS) entry which is preliminary data.</text>
</comment>
<sequence length="805" mass="86887">MESLEITNPAQVAADSHFETSSSNSWAVNGNEPQAQHPLGNTVYNIKTDPAPSLPSTAGDGTDTTRSVKPPTTKPKPAAEAKICYCDGHNQTDNPQLQPPVVCVACNNRIHQSCVVLMKSWARENMPLLGDDFYHFRCRRCTRGKERMKRLALTWVEVTHLALFNLSHSTAPRKTNDEEGLLFYSWHDICRFIDQNWKRFWLKPRTVTWENTVASCLSTHKQFIAGIKQPSHDQGLWALSNLMLPSMGEHGKRALPSSEIMIVADGSLQPFARAKPKKKRLAEELENQSGSAVGANDNTAKAPAKKQKTLGRSQSNTPLDEGSKASNSKPRKKLKKKQDEQPEEPEEYIDPATAIELYRDVDNPRAPVMMTQDTTHRARQVNVTDGGLTVTTDAGYCMAKATHGVWEGKWYYEAIINDHPGHTRIGWSQISGDLQAPCGYDQFSFGFRDSPGTLFHQSHRKKDAPDLYAAGYGPGDVLGMSIDLPESPDIITDLLPRLWDRTSLYMPFRARGPLAIAHGSEIRFWKNGEFLGVAFRDLPRGKYHPAISLYRGASVTLNFGPEFRFPLPAGGYRPLSESNELPRWAEIADAGVGGGGGVGVPGDEEMVDAVGAMPATTAAASTAEADDIAAGNDDEGNATPAPTFSSADGDGNEDEAEDDDEADAEGEDEDEDDADADADAEGATVISPSIGKMDPDDVSGVAALLSLATGGLNPSLIPAPPIPPPPAPLSSTNTLLLALEIDKKEAEVVDLIRRSSLPENDMDHGGGGGGGFTRVGGSANQNQPSTGLPSCGERSGAYGEPVIRS</sequence>
<dbReference type="Gene3D" id="3.90.980.20">
    <property type="match status" value="1"/>
</dbReference>
<dbReference type="Proteomes" id="UP001212152">
    <property type="component" value="Unassembled WGS sequence"/>
</dbReference>
<keyword evidence="7" id="KW-1185">Reference proteome</keyword>
<evidence type="ECO:0000313" key="7">
    <source>
        <dbReference type="Proteomes" id="UP001212152"/>
    </source>
</evidence>
<dbReference type="SUPFAM" id="SSF49899">
    <property type="entry name" value="Concanavalin A-like lectins/glucanases"/>
    <property type="match status" value="1"/>
</dbReference>
<feature type="compositionally biased region" description="Polar residues" evidence="4">
    <location>
        <begin position="778"/>
        <end position="788"/>
    </location>
</feature>
<feature type="region of interest" description="Disordered" evidence="4">
    <location>
        <begin position="755"/>
        <end position="805"/>
    </location>
</feature>
<protein>
    <submittedName>
        <fullName evidence="6">Set1/Ash2 histone methyltransferase complex subunit ASH2</fullName>
    </submittedName>
</protein>
<dbReference type="EMBL" id="JADGJQ010000014">
    <property type="protein sequence ID" value="KAJ3181004.1"/>
    <property type="molecule type" value="Genomic_DNA"/>
</dbReference>
<evidence type="ECO:0000256" key="4">
    <source>
        <dbReference type="SAM" id="MobiDB-lite"/>
    </source>
</evidence>
<feature type="compositionally biased region" description="Acidic residues" evidence="4">
    <location>
        <begin position="650"/>
        <end position="680"/>
    </location>
</feature>
<reference evidence="6" key="1">
    <citation type="submission" date="2020-05" db="EMBL/GenBank/DDBJ databases">
        <title>Phylogenomic resolution of chytrid fungi.</title>
        <authorList>
            <person name="Stajich J.E."/>
            <person name="Amses K."/>
            <person name="Simmons R."/>
            <person name="Seto K."/>
            <person name="Myers J."/>
            <person name="Bonds A."/>
            <person name="Quandt C.A."/>
            <person name="Barry K."/>
            <person name="Liu P."/>
            <person name="Grigoriev I."/>
            <person name="Longcore J.E."/>
            <person name="James T.Y."/>
        </authorList>
    </citation>
    <scope>NUCLEOTIDE SEQUENCE</scope>
    <source>
        <strain evidence="6">JEL0379</strain>
    </source>
</reference>
<gene>
    <name evidence="6" type="primary">ASH2L</name>
    <name evidence="6" type="ORF">HDU87_001653</name>
</gene>
<feature type="compositionally biased region" description="Polar residues" evidence="4">
    <location>
        <begin position="287"/>
        <end position="299"/>
    </location>
</feature>
<evidence type="ECO:0000313" key="6">
    <source>
        <dbReference type="EMBL" id="KAJ3181004.1"/>
    </source>
</evidence>
<evidence type="ECO:0000256" key="2">
    <source>
        <dbReference type="ARBA" id="ARBA00023242"/>
    </source>
</evidence>
<keyword evidence="2" id="KW-0539">Nucleus</keyword>
<feature type="region of interest" description="Disordered" evidence="4">
    <location>
        <begin position="629"/>
        <end position="697"/>
    </location>
</feature>
<dbReference type="CDD" id="cd12872">
    <property type="entry name" value="SPRY_Ash2"/>
    <property type="match status" value="1"/>
</dbReference>
<dbReference type="InterPro" id="IPR003877">
    <property type="entry name" value="SPRY_dom"/>
</dbReference>
<evidence type="ECO:0000259" key="5">
    <source>
        <dbReference type="PROSITE" id="PS50188"/>
    </source>
</evidence>
<dbReference type="Gene3D" id="2.60.120.920">
    <property type="match status" value="1"/>
</dbReference>
<comment type="similarity">
    <text evidence="3">Belongs to the cclA family.</text>
</comment>
<accession>A0AAD5TP72</accession>
<dbReference type="PANTHER" id="PTHR10598:SF0">
    <property type="entry name" value="SET1_ASH2 HISTONE METHYLTRANSFERASE COMPLEX SUBUNIT ASH2"/>
    <property type="match status" value="1"/>
</dbReference>
<dbReference type="InterPro" id="IPR043136">
    <property type="entry name" value="B30.2/SPRY_sf"/>
</dbReference>
<name>A0AAD5TP72_9FUNG</name>
<feature type="region of interest" description="Disordered" evidence="4">
    <location>
        <begin position="1"/>
        <end position="76"/>
    </location>
</feature>
<dbReference type="SUPFAM" id="SSF57903">
    <property type="entry name" value="FYVE/PHD zinc finger"/>
    <property type="match status" value="1"/>
</dbReference>
<dbReference type="GO" id="GO:0008168">
    <property type="term" value="F:methyltransferase activity"/>
    <property type="evidence" value="ECO:0007669"/>
    <property type="project" value="UniProtKB-KW"/>
</dbReference>
<dbReference type="PROSITE" id="PS50188">
    <property type="entry name" value="B302_SPRY"/>
    <property type="match status" value="1"/>
</dbReference>
<evidence type="ECO:0000256" key="1">
    <source>
        <dbReference type="ARBA" id="ARBA00004123"/>
    </source>
</evidence>
<feature type="compositionally biased region" description="Polar residues" evidence="4">
    <location>
        <begin position="19"/>
        <end position="34"/>
    </location>
</feature>
<dbReference type="Pfam" id="PF00622">
    <property type="entry name" value="SPRY"/>
    <property type="match status" value="2"/>
</dbReference>
<dbReference type="GO" id="GO:0000976">
    <property type="term" value="F:transcription cis-regulatory region binding"/>
    <property type="evidence" value="ECO:0007669"/>
    <property type="project" value="TreeGrafter"/>
</dbReference>
<dbReference type="GO" id="GO:0032259">
    <property type="term" value="P:methylation"/>
    <property type="evidence" value="ECO:0007669"/>
    <property type="project" value="UniProtKB-KW"/>
</dbReference>
<dbReference type="AlphaFoldDB" id="A0AAD5TP72"/>
<dbReference type="GO" id="GO:0048188">
    <property type="term" value="C:Set1C/COMPASS complex"/>
    <property type="evidence" value="ECO:0007669"/>
    <property type="project" value="InterPro"/>
</dbReference>
<comment type="subcellular location">
    <subcellularLocation>
        <location evidence="1">Nucleus</location>
    </subcellularLocation>
</comment>
<proteinExistence type="inferred from homology"/>
<keyword evidence="6" id="KW-0808">Transferase</keyword>
<feature type="compositionally biased region" description="Polar residues" evidence="4">
    <location>
        <begin position="1"/>
        <end position="10"/>
    </location>
</feature>
<dbReference type="InterPro" id="IPR013320">
    <property type="entry name" value="ConA-like_dom_sf"/>
</dbReference>
<dbReference type="SMART" id="SM00449">
    <property type="entry name" value="SPRY"/>
    <property type="match status" value="1"/>
</dbReference>
<dbReference type="PANTHER" id="PTHR10598">
    <property type="entry name" value="SET1/ASH2 HISTONE METHYLTRANSFERASE COMPLEX SUBUNIT ASH2"/>
    <property type="match status" value="1"/>
</dbReference>
<keyword evidence="6" id="KW-0489">Methyltransferase</keyword>
<feature type="compositionally biased region" description="Polar residues" evidence="4">
    <location>
        <begin position="310"/>
        <end position="328"/>
    </location>
</feature>
<dbReference type="InterPro" id="IPR001870">
    <property type="entry name" value="B30.2/SPRY"/>
</dbReference>